<name>A0A8S3K3M1_9BILA</name>
<comment type="caution">
    <text evidence="1">The sequence shown here is derived from an EMBL/GenBank/DDBJ whole genome shotgun (WGS) entry which is preliminary data.</text>
</comment>
<evidence type="ECO:0000313" key="2">
    <source>
        <dbReference type="Proteomes" id="UP000676336"/>
    </source>
</evidence>
<dbReference type="EMBL" id="CAJOBI010362972">
    <property type="protein sequence ID" value="CAF5227037.1"/>
    <property type="molecule type" value="Genomic_DNA"/>
</dbReference>
<dbReference type="Proteomes" id="UP000676336">
    <property type="component" value="Unassembled WGS sequence"/>
</dbReference>
<evidence type="ECO:0000313" key="1">
    <source>
        <dbReference type="EMBL" id="CAF5227037.1"/>
    </source>
</evidence>
<protein>
    <submittedName>
        <fullName evidence="1">Uncharacterized protein</fullName>
    </submittedName>
</protein>
<dbReference type="AlphaFoldDB" id="A0A8S3K3M1"/>
<feature type="non-terminal residue" evidence="1">
    <location>
        <position position="21"/>
    </location>
</feature>
<proteinExistence type="predicted"/>
<organism evidence="1 2">
    <name type="scientific">Rotaria magnacalcarata</name>
    <dbReference type="NCBI Taxonomy" id="392030"/>
    <lineage>
        <taxon>Eukaryota</taxon>
        <taxon>Metazoa</taxon>
        <taxon>Spiralia</taxon>
        <taxon>Gnathifera</taxon>
        <taxon>Rotifera</taxon>
        <taxon>Eurotatoria</taxon>
        <taxon>Bdelloidea</taxon>
        <taxon>Philodinida</taxon>
        <taxon>Philodinidae</taxon>
        <taxon>Rotaria</taxon>
    </lineage>
</organism>
<gene>
    <name evidence="1" type="ORF">SMN809_LOCUS85072</name>
</gene>
<reference evidence="1" key="1">
    <citation type="submission" date="2021-02" db="EMBL/GenBank/DDBJ databases">
        <authorList>
            <person name="Nowell W R."/>
        </authorList>
    </citation>
    <scope>NUCLEOTIDE SEQUENCE</scope>
</reference>
<accession>A0A8S3K3M1</accession>
<sequence>MYAPRRVHAQLSSTVGALMLM</sequence>